<feature type="compositionally biased region" description="Low complexity" evidence="1">
    <location>
        <begin position="92"/>
        <end position="122"/>
    </location>
</feature>
<organism evidence="3 4">
    <name type="scientific">Maudiozyma saulgeensis</name>
    <dbReference type="NCBI Taxonomy" id="1789683"/>
    <lineage>
        <taxon>Eukaryota</taxon>
        <taxon>Fungi</taxon>
        <taxon>Dikarya</taxon>
        <taxon>Ascomycota</taxon>
        <taxon>Saccharomycotina</taxon>
        <taxon>Saccharomycetes</taxon>
        <taxon>Saccharomycetales</taxon>
        <taxon>Saccharomycetaceae</taxon>
        <taxon>Maudiozyma</taxon>
    </lineage>
</organism>
<feature type="compositionally biased region" description="Basic and acidic residues" evidence="1">
    <location>
        <begin position="1"/>
        <end position="31"/>
    </location>
</feature>
<sequence>MGDQKTLEELRAKIMESMGKKDTGIPKEEKVVLPPKRLRSTRAPDHNDRYKRRAYETKSESGSDNRIPQSHPSMERQNDNQSFGPNKGYVQRNNNNNRNNTNNNGYTQQNNYNSNNNGYSNNDRTGGKYRTHYRTDNSRSSRYSNNNNNNSSQNNRYYNNRNSYNNHTNNNNRQQYRQRENTPKQTNAFQKVHLYKNLTQSRLNSTIVISSVEFDNEERTELSFKKLIDTYCKGLGMNFELANFKYNNSLSNVVIEFNSTECSTMVLACRSFLSKKASQQSSGWGRPNSYVLQRDNMTKICNSNAVVIENVELSSASDQDIKELSKNYIKSLGFPSENWEVLPLMYTENDENKSEFTGCILITSSTESPQKYTKTFKNIKWFKPNDSISLHQETKSLVFNNLSKKAAEPHISESRILMLLNCVNPLELNNDPALARDIQECLQLSLPNTESVRVIKPSADYRLTFNYLKEQAGNIYVKFQDIESAKQAVNMFTERKFNGRHVLHTFINEEDYINILQE</sequence>
<dbReference type="OrthoDB" id="10266058at2759"/>
<dbReference type="Proteomes" id="UP000196158">
    <property type="component" value="Unassembled WGS sequence"/>
</dbReference>
<dbReference type="GO" id="GO:0003676">
    <property type="term" value="F:nucleic acid binding"/>
    <property type="evidence" value="ECO:0007669"/>
    <property type="project" value="InterPro"/>
</dbReference>
<name>A0A1X7QWS9_9SACH</name>
<dbReference type="CDD" id="cd12232">
    <property type="entry name" value="RRM3_U2AF65"/>
    <property type="match status" value="1"/>
</dbReference>
<feature type="compositionally biased region" description="Basic and acidic residues" evidence="1">
    <location>
        <begin position="42"/>
        <end position="63"/>
    </location>
</feature>
<accession>A0A1X7QWS9</accession>
<dbReference type="InterPro" id="IPR003954">
    <property type="entry name" value="RRM_euk-type"/>
</dbReference>
<dbReference type="InterPro" id="IPR035979">
    <property type="entry name" value="RBD_domain_sf"/>
</dbReference>
<dbReference type="SUPFAM" id="SSF54928">
    <property type="entry name" value="RNA-binding domain, RBD"/>
    <property type="match status" value="1"/>
</dbReference>
<evidence type="ECO:0000259" key="2">
    <source>
        <dbReference type="SMART" id="SM00361"/>
    </source>
</evidence>
<proteinExistence type="predicted"/>
<protein>
    <submittedName>
        <fullName evidence="3">Similar to Saccharomyces cerevisiae YKL074C MUD2 Protein involved in early pre-mRNA splicing</fullName>
    </submittedName>
</protein>
<dbReference type="InterPro" id="IPR012677">
    <property type="entry name" value="Nucleotide-bd_a/b_plait_sf"/>
</dbReference>
<dbReference type="Gene3D" id="3.30.70.330">
    <property type="match status" value="1"/>
</dbReference>
<evidence type="ECO:0000313" key="4">
    <source>
        <dbReference type="Proteomes" id="UP000196158"/>
    </source>
</evidence>
<keyword evidence="4" id="KW-1185">Reference proteome</keyword>
<feature type="region of interest" description="Disordered" evidence="1">
    <location>
        <begin position="1"/>
        <end position="183"/>
    </location>
</feature>
<dbReference type="STRING" id="1789683.A0A1X7QWS9"/>
<dbReference type="EMBL" id="FXLY01000002">
    <property type="protein sequence ID" value="SMN17791.1"/>
    <property type="molecule type" value="Genomic_DNA"/>
</dbReference>
<gene>
    <name evidence="3" type="ORF">KASA_0Q01463G</name>
</gene>
<feature type="compositionally biased region" description="Low complexity" evidence="1">
    <location>
        <begin position="140"/>
        <end position="175"/>
    </location>
</feature>
<evidence type="ECO:0000313" key="3">
    <source>
        <dbReference type="EMBL" id="SMN17791.1"/>
    </source>
</evidence>
<evidence type="ECO:0000256" key="1">
    <source>
        <dbReference type="SAM" id="MobiDB-lite"/>
    </source>
</evidence>
<feature type="domain" description="RNA recognition motif" evidence="2">
    <location>
        <begin position="417"/>
        <end position="505"/>
    </location>
</feature>
<dbReference type="AlphaFoldDB" id="A0A1X7QWS9"/>
<reference evidence="3 4" key="1">
    <citation type="submission" date="2017-04" db="EMBL/GenBank/DDBJ databases">
        <authorList>
            <person name="Afonso C.L."/>
            <person name="Miller P.J."/>
            <person name="Scott M.A."/>
            <person name="Spackman E."/>
            <person name="Goraichik I."/>
            <person name="Dimitrov K.M."/>
            <person name="Suarez D.L."/>
            <person name="Swayne D.E."/>
        </authorList>
    </citation>
    <scope>NUCLEOTIDE SEQUENCE [LARGE SCALE GENOMIC DNA]</scope>
</reference>
<dbReference type="SMART" id="SM00361">
    <property type="entry name" value="RRM_1"/>
    <property type="match status" value="1"/>
</dbReference>